<keyword evidence="3" id="KW-1185">Reference proteome</keyword>
<gene>
    <name evidence="2" type="ORF">ACFQZ8_09490</name>
</gene>
<sequence length="118" mass="12410">MPGLGDLFADTRGEDRMMRVSYHPERKAVVLSLWSGGVCRASFRMPRGELPRLLSLLTGIDAIDAGDAPTDTGPADRTDPRNSVVAGATVPPDQGPHGHAAGPAHRGLLPIVPTPRVA</sequence>
<dbReference type="EMBL" id="JBHTHM010000326">
    <property type="protein sequence ID" value="MFD0784148.1"/>
    <property type="molecule type" value="Genomic_DNA"/>
</dbReference>
<evidence type="ECO:0000313" key="3">
    <source>
        <dbReference type="Proteomes" id="UP001597053"/>
    </source>
</evidence>
<proteinExistence type="predicted"/>
<name>A0ABW2ZZV2_9ACTN</name>
<accession>A0ABW2ZZV2</accession>
<protein>
    <submittedName>
        <fullName evidence="2">Uncharacterized protein</fullName>
    </submittedName>
</protein>
<comment type="caution">
    <text evidence="2">The sequence shown here is derived from an EMBL/GenBank/DDBJ whole genome shotgun (WGS) entry which is preliminary data.</text>
</comment>
<organism evidence="2 3">
    <name type="scientific">Micromonospora azadirachtae</name>
    <dbReference type="NCBI Taxonomy" id="1970735"/>
    <lineage>
        <taxon>Bacteria</taxon>
        <taxon>Bacillati</taxon>
        <taxon>Actinomycetota</taxon>
        <taxon>Actinomycetes</taxon>
        <taxon>Micromonosporales</taxon>
        <taxon>Micromonosporaceae</taxon>
        <taxon>Micromonospora</taxon>
    </lineage>
</organism>
<evidence type="ECO:0000313" key="2">
    <source>
        <dbReference type="EMBL" id="MFD0784148.1"/>
    </source>
</evidence>
<evidence type="ECO:0000256" key="1">
    <source>
        <dbReference type="SAM" id="MobiDB-lite"/>
    </source>
</evidence>
<reference evidence="3" key="1">
    <citation type="journal article" date="2019" name="Int. J. Syst. Evol. Microbiol.">
        <title>The Global Catalogue of Microorganisms (GCM) 10K type strain sequencing project: providing services to taxonomists for standard genome sequencing and annotation.</title>
        <authorList>
            <consortium name="The Broad Institute Genomics Platform"/>
            <consortium name="The Broad Institute Genome Sequencing Center for Infectious Disease"/>
            <person name="Wu L."/>
            <person name="Ma J."/>
        </authorList>
    </citation>
    <scope>NUCLEOTIDE SEQUENCE [LARGE SCALE GENOMIC DNA]</scope>
    <source>
        <strain evidence="3">JCM 32148</strain>
    </source>
</reference>
<feature type="region of interest" description="Disordered" evidence="1">
    <location>
        <begin position="65"/>
        <end position="118"/>
    </location>
</feature>
<dbReference type="Proteomes" id="UP001597053">
    <property type="component" value="Unassembled WGS sequence"/>
</dbReference>